<dbReference type="SUPFAM" id="SSF57701">
    <property type="entry name" value="Zn2/Cys6 DNA-binding domain"/>
    <property type="match status" value="1"/>
</dbReference>
<evidence type="ECO:0000259" key="4">
    <source>
        <dbReference type="PROSITE" id="PS50048"/>
    </source>
</evidence>
<dbReference type="Proteomes" id="UP000663193">
    <property type="component" value="Chromosome 1"/>
</dbReference>
<dbReference type="GO" id="GO:0000981">
    <property type="term" value="F:DNA-binding transcription factor activity, RNA polymerase II-specific"/>
    <property type="evidence" value="ECO:0007669"/>
    <property type="project" value="InterPro"/>
</dbReference>
<keyword evidence="2" id="KW-0539">Nucleus</keyword>
<dbReference type="OrthoDB" id="3886144at2759"/>
<evidence type="ECO:0000256" key="2">
    <source>
        <dbReference type="ARBA" id="ARBA00023242"/>
    </source>
</evidence>
<dbReference type="Pfam" id="PF00172">
    <property type="entry name" value="Zn_clus"/>
    <property type="match status" value="1"/>
</dbReference>
<dbReference type="PROSITE" id="PS50048">
    <property type="entry name" value="ZN2_CY6_FUNGAL_2"/>
    <property type="match status" value="1"/>
</dbReference>
<reference evidence="6" key="1">
    <citation type="journal article" date="2021" name="BMC Genomics">
        <title>Chromosome-level genome assembly and manually-curated proteome of model necrotroph Parastagonospora nodorum Sn15 reveals a genome-wide trove of candidate effector homologs, and redundancy of virulence-related functions within an accessory chromosome.</title>
        <authorList>
            <person name="Bertazzoni S."/>
            <person name="Jones D.A.B."/>
            <person name="Phan H.T."/>
            <person name="Tan K.-C."/>
            <person name="Hane J.K."/>
        </authorList>
    </citation>
    <scope>NUCLEOTIDE SEQUENCE [LARGE SCALE GENOMIC DNA]</scope>
    <source>
        <strain evidence="6">SN15 / ATCC MYA-4574 / FGSC 10173)</strain>
    </source>
</reference>
<feature type="compositionally biased region" description="Low complexity" evidence="3">
    <location>
        <begin position="107"/>
        <end position="117"/>
    </location>
</feature>
<dbReference type="SMART" id="SM00066">
    <property type="entry name" value="GAL4"/>
    <property type="match status" value="1"/>
</dbReference>
<dbReference type="InterPro" id="IPR036864">
    <property type="entry name" value="Zn2-C6_fun-type_DNA-bd_sf"/>
</dbReference>
<feature type="region of interest" description="Disordered" evidence="3">
    <location>
        <begin position="56"/>
        <end position="120"/>
    </location>
</feature>
<comment type="subcellular location">
    <subcellularLocation>
        <location evidence="1">Nucleus</location>
    </subcellularLocation>
</comment>
<accession>A0A7U2ENN9</accession>
<dbReference type="GO" id="GO:0005634">
    <property type="term" value="C:nucleus"/>
    <property type="evidence" value="ECO:0007669"/>
    <property type="project" value="UniProtKB-SubCell"/>
</dbReference>
<dbReference type="PROSITE" id="PS00463">
    <property type="entry name" value="ZN2_CY6_FUNGAL_1"/>
    <property type="match status" value="1"/>
</dbReference>
<dbReference type="AlphaFoldDB" id="A0A7U2ENN9"/>
<dbReference type="Pfam" id="PF11951">
    <property type="entry name" value="Fungal_trans_2"/>
    <property type="match status" value="1"/>
</dbReference>
<proteinExistence type="predicted"/>
<dbReference type="CDD" id="cd00067">
    <property type="entry name" value="GAL4"/>
    <property type="match status" value="1"/>
</dbReference>
<dbReference type="VEuPathDB" id="FungiDB:JI435_095940"/>
<sequence>MNGGSETKQRFSKSRNGCVTCKARRVKCDETKPTCEQCARRRITCGGYRIDVRWKQAPEPKTHSSPRRNKSISSSQVLRPSATNRVSISNRPILANNGTNQTAIGNSQSQSQSQSQSTELGTDRIEDMIFSTPDNSQPMSISTPRSLGFFFSDFNQCIHPALTSPERVSRSSNASPNGQDENTQFSGIDYSSELWNMDTFWEEYLRPLPMTPLDQDLSTSDARNLQETSREDEAERIAYLFHQHTCRTFSIIDEGDEQNRWKTLIWPLAKEHPALYHAIAALVCFGISRQEQPQLRLDGLRHVQRSTQLLSETVERGDIPLDAALAATLALAFAETWDDESSSTAPNHILGCGVLLQQILSNQDPTLFSDEKAARLDFLAHTWMYMDVLARFTCSELSPSSGNVSLDLSLLEFLRQDRTRLDPLMGYSATFFPIMRRVADLINKVKARESSRNSPAIISQAIELRREIENWTLPIDLEAIEDPSQVMIDAIQTAEAYRWSTLMFMYQAVPELPNLTSYGELAQKILVYLATISLSSTTIILHIFPLMVAGCDAVEEEDRQFVRERWHAMSKSMVTGIIDRCIKITEELWRRREEYLWSRGLAFTANGRQINTTLSESRALSKDIAQFINLDRSPGTTVPNHERPVRKGNHFPISAAFRKGVDIITRSGCTDYTVRGRLHWLGVMRDWGWQVMLG</sequence>
<dbReference type="PANTHER" id="PTHR37534">
    <property type="entry name" value="TRANSCRIPTIONAL ACTIVATOR PROTEIN UGA3"/>
    <property type="match status" value="1"/>
</dbReference>
<feature type="compositionally biased region" description="Polar residues" evidence="3">
    <location>
        <begin position="76"/>
        <end position="106"/>
    </location>
</feature>
<feature type="domain" description="Zn(2)-C6 fungal-type" evidence="4">
    <location>
        <begin position="17"/>
        <end position="45"/>
    </location>
</feature>
<feature type="region of interest" description="Disordered" evidence="3">
    <location>
        <begin position="163"/>
        <end position="186"/>
    </location>
</feature>
<evidence type="ECO:0000256" key="3">
    <source>
        <dbReference type="SAM" id="MobiDB-lite"/>
    </source>
</evidence>
<evidence type="ECO:0000313" key="6">
    <source>
        <dbReference type="Proteomes" id="UP000663193"/>
    </source>
</evidence>
<protein>
    <recommendedName>
        <fullName evidence="4">Zn(2)-C6 fungal-type domain-containing protein</fullName>
    </recommendedName>
</protein>
<feature type="compositionally biased region" description="Polar residues" evidence="3">
    <location>
        <begin position="170"/>
        <end position="186"/>
    </location>
</feature>
<dbReference type="EMBL" id="CP069023">
    <property type="protein sequence ID" value="QRC90188.1"/>
    <property type="molecule type" value="Genomic_DNA"/>
</dbReference>
<dbReference type="GO" id="GO:0008270">
    <property type="term" value="F:zinc ion binding"/>
    <property type="evidence" value="ECO:0007669"/>
    <property type="project" value="InterPro"/>
</dbReference>
<dbReference type="InterPro" id="IPR021858">
    <property type="entry name" value="Fun_TF"/>
</dbReference>
<dbReference type="PANTHER" id="PTHR37534:SF47">
    <property type="entry name" value="ZN(2)-C6 FUNGAL-TYPE DOMAIN-CONTAINING PROTEIN"/>
    <property type="match status" value="1"/>
</dbReference>
<evidence type="ECO:0000256" key="1">
    <source>
        <dbReference type="ARBA" id="ARBA00004123"/>
    </source>
</evidence>
<evidence type="ECO:0000313" key="5">
    <source>
        <dbReference type="EMBL" id="QRC90188.1"/>
    </source>
</evidence>
<keyword evidence="6" id="KW-1185">Reference proteome</keyword>
<dbReference type="Gene3D" id="4.10.240.10">
    <property type="entry name" value="Zn(2)-C6 fungal-type DNA-binding domain"/>
    <property type="match status" value="1"/>
</dbReference>
<gene>
    <name evidence="5" type="ORF">JI435_095940</name>
</gene>
<name>A0A7U2ENN9_PHANO</name>
<organism evidence="5 6">
    <name type="scientific">Phaeosphaeria nodorum (strain SN15 / ATCC MYA-4574 / FGSC 10173)</name>
    <name type="common">Glume blotch fungus</name>
    <name type="synonym">Parastagonospora nodorum</name>
    <dbReference type="NCBI Taxonomy" id="321614"/>
    <lineage>
        <taxon>Eukaryota</taxon>
        <taxon>Fungi</taxon>
        <taxon>Dikarya</taxon>
        <taxon>Ascomycota</taxon>
        <taxon>Pezizomycotina</taxon>
        <taxon>Dothideomycetes</taxon>
        <taxon>Pleosporomycetidae</taxon>
        <taxon>Pleosporales</taxon>
        <taxon>Pleosporineae</taxon>
        <taxon>Phaeosphaeriaceae</taxon>
        <taxon>Parastagonospora</taxon>
    </lineage>
</organism>
<dbReference type="InterPro" id="IPR001138">
    <property type="entry name" value="Zn2Cys6_DnaBD"/>
</dbReference>